<dbReference type="PROSITE" id="PS50075">
    <property type="entry name" value="CARRIER"/>
    <property type="match status" value="1"/>
</dbReference>
<keyword evidence="6" id="KW-1185">Reference proteome</keyword>
<dbReference type="PROSITE" id="PS00012">
    <property type="entry name" value="PHOSPHOPANTETHEINE"/>
    <property type="match status" value="1"/>
</dbReference>
<dbReference type="Pfam" id="PF08242">
    <property type="entry name" value="Methyltransf_12"/>
    <property type="match status" value="1"/>
</dbReference>
<dbReference type="Proteomes" id="UP000273307">
    <property type="component" value="Unassembled WGS sequence"/>
</dbReference>
<dbReference type="InterPro" id="IPR010060">
    <property type="entry name" value="NRPS_synth"/>
</dbReference>
<dbReference type="GO" id="GO:0008610">
    <property type="term" value="P:lipid biosynthetic process"/>
    <property type="evidence" value="ECO:0007669"/>
    <property type="project" value="UniProtKB-ARBA"/>
</dbReference>
<proteinExistence type="predicted"/>
<dbReference type="SUPFAM" id="SSF53335">
    <property type="entry name" value="S-adenosyl-L-methionine-dependent methyltransferases"/>
    <property type="match status" value="1"/>
</dbReference>
<dbReference type="Gene3D" id="3.40.50.12780">
    <property type="entry name" value="N-terminal domain of ligase-like"/>
    <property type="match status" value="1"/>
</dbReference>
<protein>
    <submittedName>
        <fullName evidence="5">Chondramide synthase cmdD</fullName>
    </submittedName>
</protein>
<comment type="cofactor">
    <cofactor evidence="1">
        <name>pantetheine 4'-phosphate</name>
        <dbReference type="ChEBI" id="CHEBI:47942"/>
    </cofactor>
</comment>
<keyword evidence="3" id="KW-0597">Phosphoprotein</keyword>
<dbReference type="GO" id="GO:0003824">
    <property type="term" value="F:catalytic activity"/>
    <property type="evidence" value="ECO:0007669"/>
    <property type="project" value="InterPro"/>
</dbReference>
<dbReference type="InterPro" id="IPR029063">
    <property type="entry name" value="SAM-dependent_MTases_sf"/>
</dbReference>
<evidence type="ECO:0000259" key="4">
    <source>
        <dbReference type="PROSITE" id="PS50075"/>
    </source>
</evidence>
<name>A0A498QEF3_9MYCO</name>
<evidence type="ECO:0000256" key="1">
    <source>
        <dbReference type="ARBA" id="ARBA00001957"/>
    </source>
</evidence>
<dbReference type="CDD" id="cd02440">
    <property type="entry name" value="AdoMet_MTases"/>
    <property type="match status" value="1"/>
</dbReference>
<gene>
    <name evidence="5" type="primary">cmdD</name>
    <name evidence="5" type="ORF">LAUMK136_05233</name>
</gene>
<dbReference type="Pfam" id="PF00550">
    <property type="entry name" value="PP-binding"/>
    <property type="match status" value="1"/>
</dbReference>
<dbReference type="Pfam" id="PF00668">
    <property type="entry name" value="Condensation"/>
    <property type="match status" value="2"/>
</dbReference>
<dbReference type="Gene3D" id="3.30.300.30">
    <property type="match status" value="2"/>
</dbReference>
<dbReference type="SUPFAM" id="SSF47336">
    <property type="entry name" value="ACP-like"/>
    <property type="match status" value="1"/>
</dbReference>
<dbReference type="InterPro" id="IPR006162">
    <property type="entry name" value="Ppantetheine_attach_site"/>
</dbReference>
<dbReference type="InterPro" id="IPR013217">
    <property type="entry name" value="Methyltransf_12"/>
</dbReference>
<dbReference type="FunFam" id="1.10.1200.10:FF:000005">
    <property type="entry name" value="Nonribosomal peptide synthetase 1"/>
    <property type="match status" value="1"/>
</dbReference>
<dbReference type="Gene3D" id="1.10.1200.10">
    <property type="entry name" value="ACP-like"/>
    <property type="match status" value="1"/>
</dbReference>
<accession>A0A498QEF3</accession>
<dbReference type="CDD" id="cd19543">
    <property type="entry name" value="DCL_NRPS"/>
    <property type="match status" value="1"/>
</dbReference>
<dbReference type="SUPFAM" id="SSF52777">
    <property type="entry name" value="CoA-dependent acyltransferases"/>
    <property type="match status" value="4"/>
</dbReference>
<dbReference type="Gene3D" id="3.30.559.10">
    <property type="entry name" value="Chloramphenicol acetyltransferase-like domain"/>
    <property type="match status" value="2"/>
</dbReference>
<dbReference type="InterPro" id="IPR045851">
    <property type="entry name" value="AMP-bd_C_sf"/>
</dbReference>
<organism evidence="5 6">
    <name type="scientific">Mycobacterium attenuatum</name>
    <dbReference type="NCBI Taxonomy" id="2341086"/>
    <lineage>
        <taxon>Bacteria</taxon>
        <taxon>Bacillati</taxon>
        <taxon>Actinomycetota</taxon>
        <taxon>Actinomycetes</taxon>
        <taxon>Mycobacteriales</taxon>
        <taxon>Mycobacteriaceae</taxon>
        <taxon>Mycobacterium</taxon>
    </lineage>
</organism>
<dbReference type="PANTHER" id="PTHR45398">
    <property type="match status" value="1"/>
</dbReference>
<feature type="domain" description="Carrier" evidence="4">
    <location>
        <begin position="541"/>
        <end position="615"/>
    </location>
</feature>
<dbReference type="InterPro" id="IPR042099">
    <property type="entry name" value="ANL_N_sf"/>
</dbReference>
<evidence type="ECO:0000256" key="2">
    <source>
        <dbReference type="ARBA" id="ARBA00022450"/>
    </source>
</evidence>
<evidence type="ECO:0000313" key="5">
    <source>
        <dbReference type="EMBL" id="VBA43711.1"/>
    </source>
</evidence>
<evidence type="ECO:0000256" key="3">
    <source>
        <dbReference type="ARBA" id="ARBA00022553"/>
    </source>
</evidence>
<evidence type="ECO:0000313" key="6">
    <source>
        <dbReference type="Proteomes" id="UP000273307"/>
    </source>
</evidence>
<keyword evidence="2" id="KW-0596">Phosphopantetheine</keyword>
<dbReference type="InterPro" id="IPR001242">
    <property type="entry name" value="Condensation_dom"/>
</dbReference>
<dbReference type="PANTHER" id="PTHR45398:SF1">
    <property type="entry name" value="ENZYME, PUTATIVE (JCVI)-RELATED"/>
    <property type="match status" value="1"/>
</dbReference>
<dbReference type="InterPro" id="IPR009081">
    <property type="entry name" value="PP-bd_ACP"/>
</dbReference>
<dbReference type="Gene3D" id="3.40.50.150">
    <property type="entry name" value="Vaccinia Virus protein VP39"/>
    <property type="match status" value="1"/>
</dbReference>
<reference evidence="5 6" key="1">
    <citation type="submission" date="2018-09" db="EMBL/GenBank/DDBJ databases">
        <authorList>
            <person name="Tagini F."/>
        </authorList>
    </citation>
    <scope>NUCLEOTIDE SEQUENCE [LARGE SCALE GENOMIC DNA]</scope>
    <source>
        <strain evidence="5 6">MK136</strain>
    </source>
</reference>
<dbReference type="Gene3D" id="3.30.559.30">
    <property type="entry name" value="Nonribosomal peptide synthetase, condensation domain"/>
    <property type="match status" value="2"/>
</dbReference>
<dbReference type="InterPro" id="IPR023213">
    <property type="entry name" value="CAT-like_dom_sf"/>
</dbReference>
<dbReference type="GO" id="GO:0009403">
    <property type="term" value="P:toxin biosynthetic process"/>
    <property type="evidence" value="ECO:0007669"/>
    <property type="project" value="UniProtKB-ARBA"/>
</dbReference>
<dbReference type="SUPFAM" id="SSF56801">
    <property type="entry name" value="Acetyl-CoA synthetase-like"/>
    <property type="match status" value="1"/>
</dbReference>
<dbReference type="NCBIfam" id="TIGR01720">
    <property type="entry name" value="NRPS-para261"/>
    <property type="match status" value="1"/>
</dbReference>
<dbReference type="EMBL" id="UPHP01000141">
    <property type="protein sequence ID" value="VBA43711.1"/>
    <property type="molecule type" value="Genomic_DNA"/>
</dbReference>
<dbReference type="InterPro" id="IPR036736">
    <property type="entry name" value="ACP-like_sf"/>
</dbReference>
<sequence length="1519" mass="163613">MYRTGDLVCWGADGQLRYLGRADEQVKIRGYRIELGDIESALLACPQVTQAVATVHHATGGDRLVAYITLEHTTGLTDRHTGEADRQAREAEDAEIVDQWQHLYDDLYAADAESSGFGMDFRGWNSSYTGDPIPLEQMLEWRSATVDRVMALRPRRVLEIGAGSGLMLSQIAPHCEHYVGTDTSAVAIDTLALSLEQFQIPWRDRVQLLTQPAHVVDGLPRAYFDTVVLNSVVQYFPNAAYLADVIDKVLPLLAPGGAVFIGDVRNHTLQGAFQTGVALAHSDCVDSREIRQRVRRALISETELLLAPEFFATWATDHPAVAGLDIEVKRGAADNELNRYRYDVTIHSTPAPVRSLAGAPRWPWTECAGLHGLRNRLGSAHLAAARVTGIPRTGLIGDVHAENALAAGVPLDEALAHATQTPAATPEQLHRLGETLGYRVAVTWGAQPGTIDAIFTTPADPHPLTDVYLPTVGTRQHAEANDPHTTTKISAIRQRLSARLPEYMVPAHIVVLDELPLTTSGKLDRNALPAPECQDRDHYRAPGNAVEEILAGIYAQVLGLERVGVDEPFFDLGGDSILSMQVVARARAAGVLCRPRDVFVEQTVAGLARVARVDGGAGGVSDEGLGPVPATPIMCWLHGVDGPTDQFSQTVVLQAPAGVAEADVLVLLQALLDRHHTLRLRADDGAQGWSLWVPAPGSVTADGCLHSVDVLSDEALLKARSRLNPATGTMLSALWVAHTGQLALTIHHLGVDAVSWRILLEDLNIAWAQHRDRRPVELPAPGTSFARWASLLAEYAQRPDVVAQADIWRQVAAAPATLPAASPESDTFGTAGRLSAVLDAQTTRALLGEVPAAFHAGIQEILLIAFALAWSEFLGVSASGGASIGIDVEGHGRHEELAPDVDLSRTVGWFTTKYPVALTLSAGLRWAQVIAGDAGLAAVVKAAKEQLRALPDAGLSYGALRYANPDVDLAGADPVIAFNYLGRLGAPGTELPGDVWRISQEGMALTAAAAAVAMPMAHTVELNAATVDTDTGPQLQANWLWARSVLDGAAITRVNRLWFEALDGICKHVRSGGGGLTPSDIAPARLNQQQIDELARQHRVADILPLTPVQQGLLFHASAARDSAGAADVYAVQLGFTVSGAVDPDRLYEAVQAVVTRHPNLVARFCAQFDEPVQLIPAEPAAGWRYVELDADDPDEQIERVCAAERAAVCDLAEGPAFRVALIRIGAGRHRFVLTNHHIVVDGWSMPILLREIFAGYYGQRLPATVPYRRFVAWLADRDLDAARAAWAEVLAGFATPTLVGPHDRQQRGPRGVESFQLPATTTRAIGELARTCHTTVNIVLQAGWAQVLMRLTGQHDVVFGAPVSGRPTELAGSESMVGLFINTVPVRATITAETTTADLLEQLQNAYSHTLEHQHLGLGDIHRSTGHERLFDTLFVYENYPVDTTAAGAPLGPHELAITDITSRDHTHYPLTIRALPGDELGLRVEFDTDVFDAESIHALLGRFERVLAAMTGDPAQQ</sequence>